<dbReference type="InterPro" id="IPR006626">
    <property type="entry name" value="PbH1"/>
</dbReference>
<dbReference type="GO" id="GO:0004650">
    <property type="term" value="F:polygalacturonase activity"/>
    <property type="evidence" value="ECO:0007669"/>
    <property type="project" value="InterPro"/>
</dbReference>
<proteinExistence type="inferred from homology"/>
<evidence type="ECO:0000256" key="3">
    <source>
        <dbReference type="ARBA" id="ARBA00023295"/>
    </source>
</evidence>
<sequence length="451" mass="49299">MKTFPITDFGAIPDGVTINTQAIQAAAITCRDAGGGVVLVPPGTFVTGTFELFSHTTLQVDAGARLLASSDLSDHLVGECSVGLLYAQDAEGITLTGEGILDGNGALHFHEGELHGGHDDYSAHDTWQRRNALSHGTKDAVHGPFRPKPRPGNMIVLARCRDVRMEKLTIIGASYWTIHCADSEHLVFEGLNIANDLRHPNNDGIHLTTCRHAAIRHCRIVSGDDCVAITGFRNHGGEREIAFGLSGIEGVGEDIEVSDCVFTSRSSAVRIGYGENPVRNIRLKRLDIRESNRGIGIYARQADVEDVTVEDCTIQTRLFHGNWWGRGEPIHVSAVRFGHDLPLFRIRNLSFRDIQAEGENGMLFFAEEPGAIEHVRLVRVSNTLHRGALYEQWGGNVELRPVANHDWSVMAGGNAPLWAVGVKDLHCEDCTWQADEDAVLSSEPFLAERAG</sequence>
<comment type="similarity">
    <text evidence="1 4">Belongs to the glycosyl hydrolase 28 family.</text>
</comment>
<dbReference type="Pfam" id="PF00295">
    <property type="entry name" value="Glyco_hydro_28"/>
    <property type="match status" value="1"/>
</dbReference>
<dbReference type="InterPro" id="IPR012334">
    <property type="entry name" value="Pectin_lyas_fold"/>
</dbReference>
<dbReference type="PANTHER" id="PTHR31339:SF9">
    <property type="entry name" value="PLASMIN AND FIBRONECTIN-BINDING PROTEIN A"/>
    <property type="match status" value="1"/>
</dbReference>
<accession>A0A146GE07</accession>
<dbReference type="InterPro" id="IPR051801">
    <property type="entry name" value="GH28_Enzymes"/>
</dbReference>
<dbReference type="Gene3D" id="2.160.20.10">
    <property type="entry name" value="Single-stranded right-handed beta-helix, Pectin lyase-like"/>
    <property type="match status" value="1"/>
</dbReference>
<dbReference type="InParanoid" id="A0A146GE07"/>
<evidence type="ECO:0000313" key="6">
    <source>
        <dbReference type="EMBL" id="GAT35540.1"/>
    </source>
</evidence>
<dbReference type="PANTHER" id="PTHR31339">
    <property type="entry name" value="PECTIN LYASE-RELATED"/>
    <property type="match status" value="1"/>
</dbReference>
<dbReference type="AlphaFoldDB" id="A0A146GE07"/>
<dbReference type="RefSeq" id="WP_075081339.1">
    <property type="nucleotide sequence ID" value="NZ_BDCO01000003.1"/>
</dbReference>
<dbReference type="GO" id="GO:0016829">
    <property type="term" value="F:lyase activity"/>
    <property type="evidence" value="ECO:0007669"/>
    <property type="project" value="UniProtKB-KW"/>
</dbReference>
<dbReference type="SUPFAM" id="SSF51126">
    <property type="entry name" value="Pectin lyase-like"/>
    <property type="match status" value="1"/>
</dbReference>
<dbReference type="InterPro" id="IPR011050">
    <property type="entry name" value="Pectin_lyase_fold/virulence"/>
</dbReference>
<organism evidence="6 7">
    <name type="scientific">Terrimicrobium sacchariphilum</name>
    <dbReference type="NCBI Taxonomy" id="690879"/>
    <lineage>
        <taxon>Bacteria</taxon>
        <taxon>Pseudomonadati</taxon>
        <taxon>Verrucomicrobiota</taxon>
        <taxon>Terrimicrobiia</taxon>
        <taxon>Terrimicrobiales</taxon>
        <taxon>Terrimicrobiaceae</taxon>
        <taxon>Terrimicrobium</taxon>
    </lineage>
</organism>
<name>A0A146GE07_TERSA</name>
<dbReference type="STRING" id="690879.TSACC_3611"/>
<evidence type="ECO:0000256" key="4">
    <source>
        <dbReference type="RuleBase" id="RU361169"/>
    </source>
</evidence>
<keyword evidence="3 4" id="KW-0326">Glycosidase</keyword>
<gene>
    <name evidence="6" type="ORF">TSACC_3611</name>
</gene>
<keyword evidence="2 4" id="KW-0378">Hydrolase</keyword>
<dbReference type="Proteomes" id="UP000076023">
    <property type="component" value="Unassembled WGS sequence"/>
</dbReference>
<keyword evidence="7" id="KW-1185">Reference proteome</keyword>
<evidence type="ECO:0000259" key="5">
    <source>
        <dbReference type="Pfam" id="PF12708"/>
    </source>
</evidence>
<keyword evidence="6" id="KW-0456">Lyase</keyword>
<evidence type="ECO:0000313" key="7">
    <source>
        <dbReference type="Proteomes" id="UP000076023"/>
    </source>
</evidence>
<protein>
    <submittedName>
        <fullName evidence="6">Pectate lyase superfamily protein</fullName>
    </submittedName>
</protein>
<dbReference type="Pfam" id="PF12708">
    <property type="entry name" value="Pect-lyase_RHGA_epim"/>
    <property type="match status" value="1"/>
</dbReference>
<evidence type="ECO:0000256" key="2">
    <source>
        <dbReference type="ARBA" id="ARBA00022801"/>
    </source>
</evidence>
<evidence type="ECO:0000256" key="1">
    <source>
        <dbReference type="ARBA" id="ARBA00008834"/>
    </source>
</evidence>
<dbReference type="SMART" id="SM00710">
    <property type="entry name" value="PbH1"/>
    <property type="match status" value="5"/>
</dbReference>
<reference evidence="7" key="1">
    <citation type="journal article" date="2017" name="Genome Announc.">
        <title>Draft Genome Sequence of Terrimicrobium sacchariphilum NM-5T, a Facultative Anaerobic Soil Bacterium of the Class Spartobacteria.</title>
        <authorList>
            <person name="Qiu Y.L."/>
            <person name="Tourlousse D.M."/>
            <person name="Matsuura N."/>
            <person name="Ohashi A."/>
            <person name="Sekiguchi Y."/>
        </authorList>
    </citation>
    <scope>NUCLEOTIDE SEQUENCE [LARGE SCALE GENOMIC DNA]</scope>
    <source>
        <strain evidence="7">NM-5</strain>
    </source>
</reference>
<dbReference type="EMBL" id="BDCO01000003">
    <property type="protein sequence ID" value="GAT35540.1"/>
    <property type="molecule type" value="Genomic_DNA"/>
</dbReference>
<feature type="domain" description="Rhamnogalacturonase A/B/Epimerase-like pectate lyase" evidence="5">
    <location>
        <begin position="6"/>
        <end position="59"/>
    </location>
</feature>
<dbReference type="GO" id="GO:0005975">
    <property type="term" value="P:carbohydrate metabolic process"/>
    <property type="evidence" value="ECO:0007669"/>
    <property type="project" value="InterPro"/>
</dbReference>
<comment type="caution">
    <text evidence="6">The sequence shown here is derived from an EMBL/GenBank/DDBJ whole genome shotgun (WGS) entry which is preliminary data.</text>
</comment>
<dbReference type="InterPro" id="IPR000743">
    <property type="entry name" value="Glyco_hydro_28"/>
</dbReference>
<dbReference type="InterPro" id="IPR024535">
    <property type="entry name" value="RHGA/B-epi-like_pectate_lyase"/>
</dbReference>